<gene>
    <name evidence="1" type="ORF">C8P70_109102</name>
</gene>
<evidence type="ECO:0000313" key="2">
    <source>
        <dbReference type="Proteomes" id="UP000295215"/>
    </source>
</evidence>
<proteinExistence type="predicted"/>
<dbReference type="RefSeq" id="WP_133712318.1">
    <property type="nucleotide sequence ID" value="NZ_SOAG01000009.1"/>
</dbReference>
<evidence type="ECO:0000313" key="1">
    <source>
        <dbReference type="EMBL" id="TDS60245.1"/>
    </source>
</evidence>
<protein>
    <submittedName>
        <fullName evidence="1">Uncharacterized protein</fullName>
    </submittedName>
</protein>
<organism evidence="1 2">
    <name type="scientific">Myroides indicus</name>
    <dbReference type="NCBI Taxonomy" id="1323422"/>
    <lineage>
        <taxon>Bacteria</taxon>
        <taxon>Pseudomonadati</taxon>
        <taxon>Bacteroidota</taxon>
        <taxon>Flavobacteriia</taxon>
        <taxon>Flavobacteriales</taxon>
        <taxon>Flavobacteriaceae</taxon>
        <taxon>Myroides</taxon>
    </lineage>
</organism>
<comment type="caution">
    <text evidence="1">The sequence shown here is derived from an EMBL/GenBank/DDBJ whole genome shotgun (WGS) entry which is preliminary data.</text>
</comment>
<accession>A0A4R7F2T0</accession>
<reference evidence="1 2" key="1">
    <citation type="submission" date="2019-03" db="EMBL/GenBank/DDBJ databases">
        <title>Genomic Encyclopedia of Archaeal and Bacterial Type Strains, Phase II (KMG-II): from individual species to whole genera.</title>
        <authorList>
            <person name="Goeker M."/>
        </authorList>
    </citation>
    <scope>NUCLEOTIDE SEQUENCE [LARGE SCALE GENOMIC DNA]</scope>
    <source>
        <strain evidence="1 2">DSM 28213</strain>
    </source>
</reference>
<sequence>MGFSTPGNLVIEGVGTPSGGPFEVKVFVRALDCNPFAPNCSANIGGMQEYFASYSFSSTGSPPSAINFGGLSMLNSICCN</sequence>
<dbReference type="AlphaFoldDB" id="A0A4R7F2T0"/>
<name>A0A4R7F2T0_9FLAO</name>
<dbReference type="EMBL" id="SOAG01000009">
    <property type="protein sequence ID" value="TDS60245.1"/>
    <property type="molecule type" value="Genomic_DNA"/>
</dbReference>
<keyword evidence="2" id="KW-1185">Reference proteome</keyword>
<dbReference type="Proteomes" id="UP000295215">
    <property type="component" value="Unassembled WGS sequence"/>
</dbReference>